<accession>A0ABV2SI24</accession>
<organism evidence="2 3">
    <name type="scientific">Endozoicomonas lisbonensis</name>
    <dbReference type="NCBI Taxonomy" id="3120522"/>
    <lineage>
        <taxon>Bacteria</taxon>
        <taxon>Pseudomonadati</taxon>
        <taxon>Pseudomonadota</taxon>
        <taxon>Gammaproteobacteria</taxon>
        <taxon>Oceanospirillales</taxon>
        <taxon>Endozoicomonadaceae</taxon>
        <taxon>Endozoicomonas</taxon>
    </lineage>
</organism>
<gene>
    <name evidence="2" type="ORF">V5J35_002216</name>
</gene>
<dbReference type="Proteomes" id="UP001549366">
    <property type="component" value="Unassembled WGS sequence"/>
</dbReference>
<sequence>MMEPYYNPNTGGPLHSIEKDGVWLGFDTTGCTHKDEMPPEAQEWFVRPARDGYKWDCLNGKWPEEVPVNVSEEDQKKRQYQQWKQDRQQAVDTILVEIDGLVFDGDETSQTRMIRAATLAETSEEKVQWILADNSVVEVTADQLRRAAREAGRVQVSLWIPPESLKS</sequence>
<evidence type="ECO:0000259" key="1">
    <source>
        <dbReference type="Pfam" id="PF14301"/>
    </source>
</evidence>
<dbReference type="Pfam" id="PF14301">
    <property type="entry name" value="DUF4376"/>
    <property type="match status" value="1"/>
</dbReference>
<evidence type="ECO:0000313" key="2">
    <source>
        <dbReference type="EMBL" id="MET4757024.1"/>
    </source>
</evidence>
<comment type="caution">
    <text evidence="2">The sequence shown here is derived from an EMBL/GenBank/DDBJ whole genome shotgun (WGS) entry which is preliminary data.</text>
</comment>
<name>A0ABV2SI24_9GAMM</name>
<reference evidence="2 3" key="1">
    <citation type="submission" date="2024-06" db="EMBL/GenBank/DDBJ databases">
        <title>Genomic Encyclopedia of Type Strains, Phase V (KMG-V): Genome sequencing to study the core and pangenomes of soil and plant-associated prokaryotes.</title>
        <authorList>
            <person name="Whitman W."/>
        </authorList>
    </citation>
    <scope>NUCLEOTIDE SEQUENCE [LARGE SCALE GENOMIC DNA]</scope>
    <source>
        <strain evidence="2 3">NE40</strain>
    </source>
</reference>
<feature type="domain" description="DUF4376" evidence="1">
    <location>
        <begin position="76"/>
        <end position="151"/>
    </location>
</feature>
<dbReference type="EMBL" id="JBEWTB010000002">
    <property type="protein sequence ID" value="MET4757024.1"/>
    <property type="molecule type" value="Genomic_DNA"/>
</dbReference>
<proteinExistence type="predicted"/>
<dbReference type="RefSeq" id="WP_354016381.1">
    <property type="nucleotide sequence ID" value="NZ_JBEWTB010000002.1"/>
</dbReference>
<dbReference type="InterPro" id="IPR025484">
    <property type="entry name" value="DUF4376"/>
</dbReference>
<keyword evidence="3" id="KW-1185">Reference proteome</keyword>
<protein>
    <recommendedName>
        <fullName evidence="1">DUF4376 domain-containing protein</fullName>
    </recommendedName>
</protein>
<evidence type="ECO:0000313" key="3">
    <source>
        <dbReference type="Proteomes" id="UP001549366"/>
    </source>
</evidence>